<dbReference type="EMBL" id="KV016746">
    <property type="protein sequence ID" value="KZV19242.1"/>
    <property type="molecule type" value="Genomic_DNA"/>
</dbReference>
<organism evidence="1 2">
    <name type="scientific">Dorcoceras hygrometricum</name>
    <dbReference type="NCBI Taxonomy" id="472368"/>
    <lineage>
        <taxon>Eukaryota</taxon>
        <taxon>Viridiplantae</taxon>
        <taxon>Streptophyta</taxon>
        <taxon>Embryophyta</taxon>
        <taxon>Tracheophyta</taxon>
        <taxon>Spermatophyta</taxon>
        <taxon>Magnoliopsida</taxon>
        <taxon>eudicotyledons</taxon>
        <taxon>Gunneridae</taxon>
        <taxon>Pentapetalae</taxon>
        <taxon>asterids</taxon>
        <taxon>lamiids</taxon>
        <taxon>Lamiales</taxon>
        <taxon>Gesneriaceae</taxon>
        <taxon>Didymocarpoideae</taxon>
        <taxon>Trichosporeae</taxon>
        <taxon>Loxocarpinae</taxon>
        <taxon>Dorcoceras</taxon>
    </lineage>
</organism>
<name>A0A2Z7AC19_9LAMI</name>
<protein>
    <submittedName>
        <fullName evidence="1">Mucin-2-like</fullName>
    </submittedName>
</protein>
<proteinExistence type="predicted"/>
<sequence length="214" mass="23248">MASSLISNTNQVYFASVLAMDNVGMVAMFEALVASGLNGFLGCLSDFYEAALVEFFQNASVRYCQVISTVQGKLVEISEEVFARTFALPVEGVMDLNEVPKDLVHCYDEKIGVEEVEDVSRVKKTSAKKVTSRKRPAAAGDAPTIAKKKRTTSGEAVLKDKDLAVVSVALYSMPIQNVDPSVPLEDLIYTSCTDPIRQPTAVTTPRLHQPSTVH</sequence>
<dbReference type="Proteomes" id="UP000250235">
    <property type="component" value="Unassembled WGS sequence"/>
</dbReference>
<accession>A0A2Z7AC19</accession>
<reference evidence="1 2" key="1">
    <citation type="journal article" date="2015" name="Proc. Natl. Acad. Sci. U.S.A.">
        <title>The resurrection genome of Boea hygrometrica: A blueprint for survival of dehydration.</title>
        <authorList>
            <person name="Xiao L."/>
            <person name="Yang G."/>
            <person name="Zhang L."/>
            <person name="Yang X."/>
            <person name="Zhao S."/>
            <person name="Ji Z."/>
            <person name="Zhou Q."/>
            <person name="Hu M."/>
            <person name="Wang Y."/>
            <person name="Chen M."/>
            <person name="Xu Y."/>
            <person name="Jin H."/>
            <person name="Xiao X."/>
            <person name="Hu G."/>
            <person name="Bao F."/>
            <person name="Hu Y."/>
            <person name="Wan P."/>
            <person name="Li L."/>
            <person name="Deng X."/>
            <person name="Kuang T."/>
            <person name="Xiang C."/>
            <person name="Zhu J.K."/>
            <person name="Oliver M.J."/>
            <person name="He Y."/>
        </authorList>
    </citation>
    <scope>NUCLEOTIDE SEQUENCE [LARGE SCALE GENOMIC DNA]</scope>
    <source>
        <strain evidence="2">cv. XS01</strain>
    </source>
</reference>
<dbReference type="OrthoDB" id="1839301at2759"/>
<evidence type="ECO:0000313" key="2">
    <source>
        <dbReference type="Proteomes" id="UP000250235"/>
    </source>
</evidence>
<evidence type="ECO:0000313" key="1">
    <source>
        <dbReference type="EMBL" id="KZV19242.1"/>
    </source>
</evidence>
<gene>
    <name evidence="1" type="ORF">F511_36165</name>
</gene>
<dbReference type="AlphaFoldDB" id="A0A2Z7AC19"/>
<keyword evidence="2" id="KW-1185">Reference proteome</keyword>